<name>E1KT24_9BACT</name>
<organism evidence="1 2">
    <name type="scientific">Prevotella disiens FB035-09AN</name>
    <dbReference type="NCBI Taxonomy" id="866771"/>
    <lineage>
        <taxon>Bacteria</taxon>
        <taxon>Pseudomonadati</taxon>
        <taxon>Bacteroidota</taxon>
        <taxon>Bacteroidia</taxon>
        <taxon>Bacteroidales</taxon>
        <taxon>Prevotellaceae</taxon>
        <taxon>Prevotella</taxon>
    </lineage>
</organism>
<dbReference type="STRING" id="866771.HMPREF9296_0499"/>
<sequence length="308" mass="35351">MFKEEYIIELISGRLTQKGYANIVSSVALMARRFNWQKDIVVSESFGTCWNDDDVKELTQQFFEWIITNGKLNYIDKVPHEYISYYFTQMLVSFVSNRIKEEQQKVGISFQKCNALVREIADEYYKPVSHMDKSYVKSNLASGNVWINNLEDAVKYLSHYPITEETKQYKPIVKLAVEEVLIAADAYVSIDSLVNAVYVLLDQSSFSVNVDESETENSCDGKYDSAIAKILEGINSTDAHIFLNYVFGDEQKMSLSEIAVKYNVPKSSIHKKIEDFKNKIFKVYIPENEDDGICFLQNLAQSLDDLAK</sequence>
<dbReference type="Proteomes" id="UP000003610">
    <property type="component" value="Unassembled WGS sequence"/>
</dbReference>
<gene>
    <name evidence="1" type="ORF">HMPREF9296_0499</name>
</gene>
<evidence type="ECO:0000313" key="2">
    <source>
        <dbReference type="Proteomes" id="UP000003610"/>
    </source>
</evidence>
<dbReference type="eggNOG" id="ENOG5033RRP">
    <property type="taxonomic scope" value="Bacteria"/>
</dbReference>
<protein>
    <submittedName>
        <fullName evidence="1">Uncharacterized protein</fullName>
    </submittedName>
</protein>
<dbReference type="EMBL" id="AEDO01000050">
    <property type="protein sequence ID" value="EFL45407.1"/>
    <property type="molecule type" value="Genomic_DNA"/>
</dbReference>
<reference evidence="1 2" key="1">
    <citation type="submission" date="2010-08" db="EMBL/GenBank/DDBJ databases">
        <authorList>
            <person name="Durkin A.S."/>
            <person name="Madupu R."/>
            <person name="Torralba M."/>
            <person name="Gillis M."/>
            <person name="Methe B."/>
            <person name="Sutton G."/>
            <person name="Nelson K.E."/>
        </authorList>
    </citation>
    <scope>NUCLEOTIDE SEQUENCE [LARGE SCALE GENOMIC DNA]</scope>
    <source>
        <strain evidence="1 2">FB035-09AN</strain>
    </source>
</reference>
<dbReference type="RefSeq" id="WP_004357660.1">
    <property type="nucleotide sequence ID" value="NZ_AEDO01000050.1"/>
</dbReference>
<evidence type="ECO:0000313" key="1">
    <source>
        <dbReference type="EMBL" id="EFL45407.1"/>
    </source>
</evidence>
<accession>E1KT24</accession>
<proteinExistence type="predicted"/>
<comment type="caution">
    <text evidence="1">The sequence shown here is derived from an EMBL/GenBank/DDBJ whole genome shotgun (WGS) entry which is preliminary data.</text>
</comment>
<dbReference type="AlphaFoldDB" id="E1KT24"/>